<protein>
    <submittedName>
        <fullName evidence="1">KCNQ2 protein</fullName>
    </submittedName>
</protein>
<dbReference type="AlphaFoldDB" id="A0A812U2J0"/>
<dbReference type="Proteomes" id="UP000604046">
    <property type="component" value="Unassembled WGS sequence"/>
</dbReference>
<gene>
    <name evidence="1" type="primary">KCNQ2</name>
    <name evidence="1" type="ORF">SNAT2548_LOCUS31015</name>
</gene>
<evidence type="ECO:0000313" key="2">
    <source>
        <dbReference type="Proteomes" id="UP000604046"/>
    </source>
</evidence>
<dbReference type="EMBL" id="CAJNDS010002634">
    <property type="protein sequence ID" value="CAE7552123.1"/>
    <property type="molecule type" value="Genomic_DNA"/>
</dbReference>
<accession>A0A812U2J0</accession>
<keyword evidence="2" id="KW-1185">Reference proteome</keyword>
<sequence>MQEDQRSPAREPDAQYETMISETMEEELHRMGASSDMIDCYKESREMPMPGNLDRSVRVRALRCMFKMLVDTLGEGACFQAALLLDRVTASNSFRLEQLPLTCVCLTRLMLKCAFGMAMVPGEDSPSMSWIKDFATWLTATQNLVTSEGSTMSRHELALHELRLLKALDCQVELPCAEKWCLLYFTRFGHLGREFQAPVQQMQAKALLSARAVVMCFPASPMLSHGKLAAGLFSLSFVYSGLLPMASLQPSNMDASEWSALFAAITPNELPACRLPHSVTKRLMDLICLTMKEEPDDIRAWTKQVLETLGETCRQVREEEDGARNS</sequence>
<name>A0A812U2J0_9DINO</name>
<comment type="caution">
    <text evidence="1">The sequence shown here is derived from an EMBL/GenBank/DDBJ whole genome shotgun (WGS) entry which is preliminary data.</text>
</comment>
<proteinExistence type="predicted"/>
<evidence type="ECO:0000313" key="1">
    <source>
        <dbReference type="EMBL" id="CAE7552123.1"/>
    </source>
</evidence>
<reference evidence="1" key="1">
    <citation type="submission" date="2021-02" db="EMBL/GenBank/DDBJ databases">
        <authorList>
            <person name="Dougan E. K."/>
            <person name="Rhodes N."/>
            <person name="Thang M."/>
            <person name="Chan C."/>
        </authorList>
    </citation>
    <scope>NUCLEOTIDE SEQUENCE</scope>
</reference>
<organism evidence="1 2">
    <name type="scientific">Symbiodinium natans</name>
    <dbReference type="NCBI Taxonomy" id="878477"/>
    <lineage>
        <taxon>Eukaryota</taxon>
        <taxon>Sar</taxon>
        <taxon>Alveolata</taxon>
        <taxon>Dinophyceae</taxon>
        <taxon>Suessiales</taxon>
        <taxon>Symbiodiniaceae</taxon>
        <taxon>Symbiodinium</taxon>
    </lineage>
</organism>